<dbReference type="PROSITE" id="PS51257">
    <property type="entry name" value="PROKAR_LIPOPROTEIN"/>
    <property type="match status" value="1"/>
</dbReference>
<proteinExistence type="predicted"/>
<dbReference type="InterPro" id="IPR046172">
    <property type="entry name" value="DUF6174"/>
</dbReference>
<organism evidence="1 2">
    <name type="scientific">Paenimyroides aestuarii</name>
    <dbReference type="NCBI Taxonomy" id="2968490"/>
    <lineage>
        <taxon>Bacteria</taxon>
        <taxon>Pseudomonadati</taxon>
        <taxon>Bacteroidota</taxon>
        <taxon>Flavobacteriia</taxon>
        <taxon>Flavobacteriales</taxon>
        <taxon>Flavobacteriaceae</taxon>
        <taxon>Paenimyroides</taxon>
    </lineage>
</organism>
<sequence>MKKIYLLGLLIFISITMSCDNEEDYYIRFDESTFNEQRALWEHAKNQNYSFQYSYASSTGPIIADIIVENGIQINEEETPGSYTIDDIYKMIENDFIYAKTRDNRDLYGVSINVEYNKEFHYPEKINYSVSFKNENMAGGGGYNAEITNFTLN</sequence>
<name>A0ABY5NP05_9FLAO</name>
<dbReference type="Proteomes" id="UP001317001">
    <property type="component" value="Chromosome"/>
</dbReference>
<dbReference type="EMBL" id="CP102382">
    <property type="protein sequence ID" value="UUV20286.1"/>
    <property type="molecule type" value="Genomic_DNA"/>
</dbReference>
<keyword evidence="2" id="KW-1185">Reference proteome</keyword>
<evidence type="ECO:0000313" key="2">
    <source>
        <dbReference type="Proteomes" id="UP001317001"/>
    </source>
</evidence>
<evidence type="ECO:0000313" key="1">
    <source>
        <dbReference type="EMBL" id="UUV20286.1"/>
    </source>
</evidence>
<accession>A0ABY5NP05</accession>
<reference evidence="1 2" key="1">
    <citation type="submission" date="2022-08" db="EMBL/GenBank/DDBJ databases">
        <title>Myroides zhujiangensis sp. nov., a novel bacterium isolated from sediment in the Pearl River Estuary.</title>
        <authorList>
            <person name="Cui L."/>
        </authorList>
    </citation>
    <scope>NUCLEOTIDE SEQUENCE [LARGE SCALE GENOMIC DNA]</scope>
    <source>
        <strain evidence="1 2">SCSIO 72103</strain>
    </source>
</reference>
<dbReference type="Pfam" id="PF19671">
    <property type="entry name" value="DUF6174"/>
    <property type="match status" value="1"/>
</dbReference>
<protein>
    <submittedName>
        <fullName evidence="1">DUF6174 domain-containing protein</fullName>
    </submittedName>
</protein>
<dbReference type="RefSeq" id="WP_257498193.1">
    <property type="nucleotide sequence ID" value="NZ_CP102382.1"/>
</dbReference>
<gene>
    <name evidence="1" type="ORF">NPX36_07870</name>
</gene>